<proteinExistence type="predicted"/>
<organism evidence="2 3">
    <name type="scientific">Actinomyces urogenitalis</name>
    <dbReference type="NCBI Taxonomy" id="103621"/>
    <lineage>
        <taxon>Bacteria</taxon>
        <taxon>Bacillati</taxon>
        <taxon>Actinomycetota</taxon>
        <taxon>Actinomycetes</taxon>
        <taxon>Actinomycetales</taxon>
        <taxon>Actinomycetaceae</taxon>
        <taxon>Actinomyces</taxon>
    </lineage>
</organism>
<accession>A0A2I1KVP5</accession>
<dbReference type="EMBL" id="PKHA01000001">
    <property type="protein sequence ID" value="PKY99677.1"/>
    <property type="molecule type" value="Genomic_DNA"/>
</dbReference>
<evidence type="ECO:0000313" key="2">
    <source>
        <dbReference type="EMBL" id="PKY99677.1"/>
    </source>
</evidence>
<feature type="compositionally biased region" description="Low complexity" evidence="1">
    <location>
        <begin position="15"/>
        <end position="25"/>
    </location>
</feature>
<name>A0A2I1KVP5_9ACTO</name>
<dbReference type="Proteomes" id="UP000234778">
    <property type="component" value="Unassembled WGS sequence"/>
</dbReference>
<dbReference type="AlphaFoldDB" id="A0A2I1KVP5"/>
<gene>
    <name evidence="2" type="ORF">CYJ26_01990</name>
</gene>
<dbReference type="Pfam" id="PF13552">
    <property type="entry name" value="DUF4127"/>
    <property type="match status" value="1"/>
</dbReference>
<comment type="caution">
    <text evidence="2">The sequence shown here is derived from an EMBL/GenBank/DDBJ whole genome shotgun (WGS) entry which is preliminary data.</text>
</comment>
<sequence>MTAPRSPTARRFCAATGTSTTTPSRGRATEMHIVVIPLDERPVNTQIPALVASIGGASISLPPTAALPRFRTPADLDELAGWVREQSQDYEGASLVACIDTLVFGGIIPARITDDSVSQALGRLDLLRTLKAGDPGLRIIATSLVMRASDSYSNQEEPTYWSDYGRELHALGADLHRSLELDIRDELAGPPSPSPVPAQVREDYEGRRLRNHMVNLATLDLVHEGVVSSLAVTADDTAYYSAGSAEQYWIGHWRRALPSLRNMLMYPGADEVGATMTARALVAGAHQPAIAVHCADEEGMLRIPSYENVPLSISVEAQIRACDALPSSGDDADIHLVVHAPGPVNDDWWGSTPEPEPEAAALTASLVRELLASGKRVALADVRYTNGADPVLVEDLLADGTFWSLSAYGGWNTAGNTIGAVLATAVAEYVGSERGELCERARDIALWTRLLDDYLYQTRIRTEYYRSTGGQTAVIEDASALAGLEAEVAEQMRAFIATHPQAPQVELVSARLPWQRPFEVAVTLR</sequence>
<evidence type="ECO:0000313" key="3">
    <source>
        <dbReference type="Proteomes" id="UP000234778"/>
    </source>
</evidence>
<evidence type="ECO:0000256" key="1">
    <source>
        <dbReference type="SAM" id="MobiDB-lite"/>
    </source>
</evidence>
<dbReference type="InterPro" id="IPR025394">
    <property type="entry name" value="DUF4127"/>
</dbReference>
<evidence type="ECO:0008006" key="4">
    <source>
        <dbReference type="Google" id="ProtNLM"/>
    </source>
</evidence>
<protein>
    <recommendedName>
        <fullName evidence="4">DUF4127 domain-containing protein</fullName>
    </recommendedName>
</protein>
<reference evidence="2 3" key="1">
    <citation type="submission" date="2017-12" db="EMBL/GenBank/DDBJ databases">
        <title>Phylogenetic diversity of female urinary microbiome.</title>
        <authorList>
            <person name="Thomas-White K."/>
            <person name="Wolfe A.J."/>
        </authorList>
    </citation>
    <scope>NUCLEOTIDE SEQUENCE [LARGE SCALE GENOMIC DNA]</scope>
    <source>
        <strain evidence="2 3">UMB0319</strain>
    </source>
</reference>
<feature type="region of interest" description="Disordered" evidence="1">
    <location>
        <begin position="1"/>
        <end position="25"/>
    </location>
</feature>